<evidence type="ECO:0000256" key="2">
    <source>
        <dbReference type="ARBA" id="ARBA00022692"/>
    </source>
</evidence>
<sequence length="412" mass="43324">MSEGTSTKRAGAVPSARAAVWLVTKRETAARVANRAYVIGTLVNVGVILGLLYFLAPSTPDDHGTTGTATVAVTGVPVGAVARGPAGKDATRWRPAADENAARRQVTGKKADAALVVDGSRVRMLVRTDTPGQVRATVVASVRQWATTRALHAQHVDTDRLTHEVTAALPRTETVDRTGHTPPDTHGGAELGAAIGIVTILFFQLFGYWMMVAQGVVEEKSTRVVEVLLATLTPLRLMVGKVAGIGAAAVLQTAVFGVTAVLAVRFGHALPARFPATPATLAALGWFVLGFAFFAFLFAAAGSLVSRAEDVSSAVMPVLMATLVPFGVAIAAAQDLNAGWVQVVRYIPPFSMLIMPLQVSVHEAGWLPNLLAALLMLTAATALATLSARVYRRSILRMGATVRWREALTPTG</sequence>
<feature type="transmembrane region" description="Helical" evidence="6">
    <location>
        <begin position="311"/>
        <end position="331"/>
    </location>
</feature>
<feature type="region of interest" description="Disordered" evidence="5">
    <location>
        <begin position="83"/>
        <end position="105"/>
    </location>
</feature>
<dbReference type="InterPro" id="IPR013525">
    <property type="entry name" value="ABC2_TM"/>
</dbReference>
<protein>
    <submittedName>
        <fullName evidence="8">ABC transporter permease</fullName>
    </submittedName>
</protein>
<keyword evidence="9" id="KW-1185">Reference proteome</keyword>
<feature type="domain" description="ABC-2 type transporter transmembrane" evidence="7">
    <location>
        <begin position="93"/>
        <end position="383"/>
    </location>
</feature>
<evidence type="ECO:0000259" key="7">
    <source>
        <dbReference type="Pfam" id="PF12698"/>
    </source>
</evidence>
<dbReference type="AlphaFoldDB" id="A0A9Q3VUK8"/>
<keyword evidence="2 6" id="KW-0812">Transmembrane</keyword>
<dbReference type="GO" id="GO:0140359">
    <property type="term" value="F:ABC-type transporter activity"/>
    <property type="evidence" value="ECO:0007669"/>
    <property type="project" value="InterPro"/>
</dbReference>
<dbReference type="RefSeq" id="WP_232653091.1">
    <property type="nucleotide sequence ID" value="NZ_JAJSBI010000024.1"/>
</dbReference>
<comment type="subcellular location">
    <subcellularLocation>
        <location evidence="1">Membrane</location>
        <topology evidence="1">Multi-pass membrane protein</topology>
    </subcellularLocation>
</comment>
<evidence type="ECO:0000256" key="1">
    <source>
        <dbReference type="ARBA" id="ARBA00004141"/>
    </source>
</evidence>
<keyword evidence="4 6" id="KW-0472">Membrane</keyword>
<evidence type="ECO:0000313" key="8">
    <source>
        <dbReference type="EMBL" id="MCD9878889.1"/>
    </source>
</evidence>
<dbReference type="Proteomes" id="UP001108029">
    <property type="component" value="Unassembled WGS sequence"/>
</dbReference>
<feature type="transmembrane region" description="Helical" evidence="6">
    <location>
        <begin position="245"/>
        <end position="267"/>
    </location>
</feature>
<gene>
    <name evidence="8" type="ORF">LJ657_35855</name>
</gene>
<accession>A0A9Q3VUK8</accession>
<keyword evidence="3 6" id="KW-1133">Transmembrane helix</keyword>
<reference evidence="8" key="1">
    <citation type="submission" date="2021-12" db="EMBL/GenBank/DDBJ databases">
        <authorList>
            <person name="Lee J.-H."/>
            <person name="Kim S.-B."/>
        </authorList>
    </citation>
    <scope>NUCLEOTIDE SEQUENCE</scope>
    <source>
        <strain evidence="8">NR30</strain>
    </source>
</reference>
<feature type="compositionally biased region" description="Basic and acidic residues" evidence="5">
    <location>
        <begin position="89"/>
        <end position="102"/>
    </location>
</feature>
<dbReference type="Pfam" id="PF12698">
    <property type="entry name" value="ABC2_membrane_3"/>
    <property type="match status" value="1"/>
</dbReference>
<feature type="transmembrane region" description="Helical" evidence="6">
    <location>
        <begin position="279"/>
        <end position="305"/>
    </location>
</feature>
<feature type="transmembrane region" description="Helical" evidence="6">
    <location>
        <begin position="367"/>
        <end position="388"/>
    </location>
</feature>
<name>A0A9Q3VUK8_9ACTN</name>
<proteinExistence type="predicted"/>
<dbReference type="GO" id="GO:0016020">
    <property type="term" value="C:membrane"/>
    <property type="evidence" value="ECO:0007669"/>
    <property type="project" value="UniProtKB-SubCell"/>
</dbReference>
<feature type="transmembrane region" description="Helical" evidence="6">
    <location>
        <begin position="36"/>
        <end position="56"/>
    </location>
</feature>
<comment type="caution">
    <text evidence="8">The sequence shown here is derived from an EMBL/GenBank/DDBJ whole genome shotgun (WGS) entry which is preliminary data.</text>
</comment>
<organism evidence="8 9">
    <name type="scientific">Streptomyces guryensis</name>
    <dbReference type="NCBI Taxonomy" id="2886947"/>
    <lineage>
        <taxon>Bacteria</taxon>
        <taxon>Bacillati</taxon>
        <taxon>Actinomycetota</taxon>
        <taxon>Actinomycetes</taxon>
        <taxon>Kitasatosporales</taxon>
        <taxon>Streptomycetaceae</taxon>
        <taxon>Streptomyces</taxon>
    </lineage>
</organism>
<evidence type="ECO:0000256" key="6">
    <source>
        <dbReference type="SAM" id="Phobius"/>
    </source>
</evidence>
<evidence type="ECO:0000256" key="5">
    <source>
        <dbReference type="SAM" id="MobiDB-lite"/>
    </source>
</evidence>
<evidence type="ECO:0000313" key="9">
    <source>
        <dbReference type="Proteomes" id="UP001108029"/>
    </source>
</evidence>
<evidence type="ECO:0000256" key="3">
    <source>
        <dbReference type="ARBA" id="ARBA00022989"/>
    </source>
</evidence>
<feature type="transmembrane region" description="Helical" evidence="6">
    <location>
        <begin position="191"/>
        <end position="211"/>
    </location>
</feature>
<evidence type="ECO:0000256" key="4">
    <source>
        <dbReference type="ARBA" id="ARBA00023136"/>
    </source>
</evidence>
<dbReference type="EMBL" id="JAJSBI010000024">
    <property type="protein sequence ID" value="MCD9878889.1"/>
    <property type="molecule type" value="Genomic_DNA"/>
</dbReference>